<reference evidence="2 3" key="1">
    <citation type="submission" date="2024-09" db="EMBL/GenBank/DDBJ databases">
        <title>Chromosome-scale assembly of Riccia fluitans.</title>
        <authorList>
            <person name="Paukszto L."/>
            <person name="Sawicki J."/>
            <person name="Karawczyk K."/>
            <person name="Piernik-Szablinska J."/>
            <person name="Szczecinska M."/>
            <person name="Mazdziarz M."/>
        </authorList>
    </citation>
    <scope>NUCLEOTIDE SEQUENCE [LARGE SCALE GENOMIC DNA]</scope>
    <source>
        <strain evidence="2">Rf_01</strain>
        <tissue evidence="2">Aerial parts of the thallus</tissue>
    </source>
</reference>
<comment type="caution">
    <text evidence="2">The sequence shown here is derived from an EMBL/GenBank/DDBJ whole genome shotgun (WGS) entry which is preliminary data.</text>
</comment>
<gene>
    <name evidence="2" type="ORF">R1flu_013044</name>
</gene>
<name>A0ABD1ZFR1_9MARC</name>
<dbReference type="AlphaFoldDB" id="A0ABD1ZFR1"/>
<sequence>MWTLNLKRPPRRSKQDPNNHLGSVQDLRGYPKDGNEGNLPSAVETSRKEKEKVIESSYHPNVDKDVDIPAEERRTLKIGMTASHLEMEPPLSTPIQQTSGRDSKKTTI</sequence>
<feature type="region of interest" description="Disordered" evidence="1">
    <location>
        <begin position="1"/>
        <end position="108"/>
    </location>
</feature>
<feature type="compositionally biased region" description="Basic and acidic residues" evidence="1">
    <location>
        <begin position="61"/>
        <end position="75"/>
    </location>
</feature>
<keyword evidence="3" id="KW-1185">Reference proteome</keyword>
<evidence type="ECO:0000313" key="2">
    <source>
        <dbReference type="EMBL" id="KAL2645457.1"/>
    </source>
</evidence>
<organism evidence="2 3">
    <name type="scientific">Riccia fluitans</name>
    <dbReference type="NCBI Taxonomy" id="41844"/>
    <lineage>
        <taxon>Eukaryota</taxon>
        <taxon>Viridiplantae</taxon>
        <taxon>Streptophyta</taxon>
        <taxon>Embryophyta</taxon>
        <taxon>Marchantiophyta</taxon>
        <taxon>Marchantiopsida</taxon>
        <taxon>Marchantiidae</taxon>
        <taxon>Marchantiales</taxon>
        <taxon>Ricciaceae</taxon>
        <taxon>Riccia</taxon>
    </lineage>
</organism>
<evidence type="ECO:0000313" key="3">
    <source>
        <dbReference type="Proteomes" id="UP001605036"/>
    </source>
</evidence>
<proteinExistence type="predicted"/>
<dbReference type="EMBL" id="JBHFFA010000002">
    <property type="protein sequence ID" value="KAL2645457.1"/>
    <property type="molecule type" value="Genomic_DNA"/>
</dbReference>
<evidence type="ECO:0000256" key="1">
    <source>
        <dbReference type="SAM" id="MobiDB-lite"/>
    </source>
</evidence>
<accession>A0ABD1ZFR1</accession>
<dbReference type="Proteomes" id="UP001605036">
    <property type="component" value="Unassembled WGS sequence"/>
</dbReference>
<protein>
    <submittedName>
        <fullName evidence="2">Uncharacterized protein</fullName>
    </submittedName>
</protein>
<feature type="compositionally biased region" description="Basic and acidic residues" evidence="1">
    <location>
        <begin position="45"/>
        <end position="54"/>
    </location>
</feature>